<dbReference type="InterPro" id="IPR029034">
    <property type="entry name" value="Cystine-knot_cytokine"/>
</dbReference>
<dbReference type="InterPro" id="IPR006207">
    <property type="entry name" value="Cys_knot_C"/>
</dbReference>
<accession>A0A8D0AJ73</accession>
<feature type="chain" id="PRO_5034363899" evidence="6">
    <location>
        <begin position="20"/>
        <end position="259"/>
    </location>
</feature>
<gene>
    <name evidence="8" type="primary">dand5</name>
</gene>
<comment type="similarity">
    <text evidence="2 6">Belongs to the DAN family.</text>
</comment>
<keyword evidence="9" id="KW-1185">Reference proteome</keyword>
<dbReference type="PANTHER" id="PTHR15273">
    <property type="entry name" value="DAN DOMAIN FAMILY MEMBER 5"/>
    <property type="match status" value="1"/>
</dbReference>
<dbReference type="InterPro" id="IPR016860">
    <property type="entry name" value="Cerberus"/>
</dbReference>
<evidence type="ECO:0000256" key="5">
    <source>
        <dbReference type="ARBA" id="ARBA00023157"/>
    </source>
</evidence>
<dbReference type="InterPro" id="IPR004133">
    <property type="entry name" value="DAN_dom"/>
</dbReference>
<dbReference type="GO" id="GO:0032926">
    <property type="term" value="P:negative regulation of activin receptor signaling pathway"/>
    <property type="evidence" value="ECO:0007669"/>
    <property type="project" value="UniProtKB-ARBA"/>
</dbReference>
<evidence type="ECO:0000256" key="3">
    <source>
        <dbReference type="ARBA" id="ARBA00022525"/>
    </source>
</evidence>
<dbReference type="AlphaFoldDB" id="A0A8D0AJ73"/>
<evidence type="ECO:0000256" key="4">
    <source>
        <dbReference type="ARBA" id="ARBA00022729"/>
    </source>
</evidence>
<keyword evidence="5" id="KW-1015">Disulfide bond</keyword>
<comment type="subcellular location">
    <subcellularLocation>
        <location evidence="1 6">Secreted</location>
    </subcellularLocation>
</comment>
<dbReference type="GO" id="GO:0005576">
    <property type="term" value="C:extracellular region"/>
    <property type="evidence" value="ECO:0007669"/>
    <property type="project" value="UniProtKB-SubCell"/>
</dbReference>
<reference evidence="8" key="2">
    <citation type="submission" date="2025-09" db="UniProtKB">
        <authorList>
            <consortium name="Ensembl"/>
        </authorList>
    </citation>
    <scope>IDENTIFICATION</scope>
</reference>
<organism evidence="8 9">
    <name type="scientific">Sander lucioperca</name>
    <name type="common">Pike-perch</name>
    <name type="synonym">Perca lucioperca</name>
    <dbReference type="NCBI Taxonomy" id="283035"/>
    <lineage>
        <taxon>Eukaryota</taxon>
        <taxon>Metazoa</taxon>
        <taxon>Chordata</taxon>
        <taxon>Craniata</taxon>
        <taxon>Vertebrata</taxon>
        <taxon>Euteleostomi</taxon>
        <taxon>Actinopterygii</taxon>
        <taxon>Neopterygii</taxon>
        <taxon>Teleostei</taxon>
        <taxon>Neoteleostei</taxon>
        <taxon>Acanthomorphata</taxon>
        <taxon>Eupercaria</taxon>
        <taxon>Perciformes</taxon>
        <taxon>Percoidei</taxon>
        <taxon>Percidae</taxon>
        <taxon>Luciopercinae</taxon>
        <taxon>Sander</taxon>
    </lineage>
</organism>
<evidence type="ECO:0000313" key="8">
    <source>
        <dbReference type="Ensembl" id="ENSSLUP00000057564.1"/>
    </source>
</evidence>
<dbReference type="SMART" id="SM00041">
    <property type="entry name" value="CT"/>
    <property type="match status" value="1"/>
</dbReference>
<feature type="domain" description="CTCK" evidence="7">
    <location>
        <begin position="156"/>
        <end position="247"/>
    </location>
</feature>
<proteinExistence type="inferred from homology"/>
<evidence type="ECO:0000256" key="1">
    <source>
        <dbReference type="ARBA" id="ARBA00004613"/>
    </source>
</evidence>
<dbReference type="PIRSF" id="PIRSF027807">
    <property type="entry name" value="Cerberus"/>
    <property type="match status" value="1"/>
</dbReference>
<keyword evidence="3 6" id="KW-0964">Secreted</keyword>
<evidence type="ECO:0000313" key="9">
    <source>
        <dbReference type="Proteomes" id="UP000694568"/>
    </source>
</evidence>
<feature type="signal peptide" evidence="6">
    <location>
        <begin position="1"/>
        <end position="19"/>
    </location>
</feature>
<dbReference type="Proteomes" id="UP000694568">
    <property type="component" value="Unplaced"/>
</dbReference>
<dbReference type="GO" id="GO:0061371">
    <property type="term" value="P:determination of heart left/right asymmetry"/>
    <property type="evidence" value="ECO:0007669"/>
    <property type="project" value="TreeGrafter"/>
</dbReference>
<evidence type="ECO:0000256" key="2">
    <source>
        <dbReference type="ARBA" id="ARBA00007872"/>
    </source>
</evidence>
<keyword evidence="4 6" id="KW-0732">Signal</keyword>
<evidence type="ECO:0000256" key="6">
    <source>
        <dbReference type="PIRNR" id="PIRNR027807"/>
    </source>
</evidence>
<protein>
    <submittedName>
        <fullName evidence="8">DAN domain family, member 5</fullName>
    </submittedName>
</protein>
<reference evidence="8" key="1">
    <citation type="submission" date="2025-08" db="UniProtKB">
        <authorList>
            <consortium name="Ensembl"/>
        </authorList>
    </citation>
    <scope>IDENTIFICATION</scope>
</reference>
<sequence length="259" mass="28023">MAFTISLVILSSWTAVAFTFPQNTFDNIIKGSRVEFESSGSGPDEPVRGIVKVVQLDPRALAHSGFFRGGLTPRSVPSLSSRLSFPAFLSHGRPGLAPVPRTPVSPLHHLHPKSPTAMELKKRQGLQMWQRAINKGEKMSTSLPVNLKDTKQTCTAVPFTQRVTTDGCSTVTVHNKLCFGQCSSLFVPSEGEFAGLGTGTGSLHHRTPCSRCAPSKAHTVVVPLHCGAKVREKRVMVVEECKCETGQEEKSAMAVHPLI</sequence>
<name>A0A8D0AJ73_SANLU</name>
<evidence type="ECO:0000259" key="7">
    <source>
        <dbReference type="SMART" id="SM00041"/>
    </source>
</evidence>
<dbReference type="Gene3D" id="2.10.90.10">
    <property type="entry name" value="Cystine-knot cytokines"/>
    <property type="match status" value="1"/>
</dbReference>
<dbReference type="GeneTree" id="ENSGT00530000063926"/>
<dbReference type="Pfam" id="PF03045">
    <property type="entry name" value="DAN"/>
    <property type="match status" value="1"/>
</dbReference>
<dbReference type="Ensembl" id="ENSSLUT00000059231.1">
    <property type="protein sequence ID" value="ENSSLUP00000057564.1"/>
    <property type="gene ID" value="ENSSLUG00000024784.1"/>
</dbReference>
<dbReference type="PANTHER" id="PTHR15273:SF8">
    <property type="entry name" value="CERBERUS"/>
    <property type="match status" value="1"/>
</dbReference>